<dbReference type="PANTHER" id="PTHR48006">
    <property type="entry name" value="LEUCINE-RICH REPEAT-CONTAINING PROTEIN DDB_G0281931-RELATED"/>
    <property type="match status" value="1"/>
</dbReference>
<gene>
    <name evidence="3" type="ORF">ILEXP_LOCUS1094</name>
    <name evidence="4" type="ORF">ILEXP_LOCUS40277</name>
</gene>
<evidence type="ECO:0000256" key="2">
    <source>
        <dbReference type="SAM" id="SignalP"/>
    </source>
</evidence>
<dbReference type="FunFam" id="3.80.10.10:FF:000838">
    <property type="entry name" value="Probable LRR receptor-like serine/threonine-protein kinase At1g53440"/>
    <property type="match status" value="1"/>
</dbReference>
<proteinExistence type="predicted"/>
<dbReference type="InterPro" id="IPR051824">
    <property type="entry name" value="LRR_Rcpt-Like_S/T_Kinase"/>
</dbReference>
<sequence>MISKKIFALLLFAFVVLNFCTEFRSVAQLLPEEEVQALETISSKLQNRYWSVRRSSCSGGGDLNVTFTDEFFSNVTCNCSFSGGTVCHVTNIQLKGLNLTGVLPAEFSNLSYLQEIELSRNYISGSIPTNLGQLNLTILSLLGNRIGGSIPKEIGDISTLEQLVLEDNQLGGSLHRNLGSLSRLKRLLLSANNFTGTIPETFVNLKNLEDFRIDGSTLTGKIPDFIGNWTRINRL</sequence>
<protein>
    <submittedName>
        <fullName evidence="4">Uncharacterized protein</fullName>
    </submittedName>
</protein>
<evidence type="ECO:0000256" key="1">
    <source>
        <dbReference type="ARBA" id="ARBA00004479"/>
    </source>
</evidence>
<evidence type="ECO:0000313" key="4">
    <source>
        <dbReference type="EMBL" id="CAK9170776.1"/>
    </source>
</evidence>
<reference evidence="4 5" key="1">
    <citation type="submission" date="2024-02" db="EMBL/GenBank/DDBJ databases">
        <authorList>
            <person name="Vignale AGUSTIN F."/>
            <person name="Sosa J E."/>
            <person name="Modenutti C."/>
        </authorList>
    </citation>
    <scope>NUCLEOTIDE SEQUENCE [LARGE SCALE GENOMIC DNA]</scope>
</reference>
<keyword evidence="5" id="KW-1185">Reference proteome</keyword>
<evidence type="ECO:0000313" key="3">
    <source>
        <dbReference type="EMBL" id="CAK9134162.1"/>
    </source>
</evidence>
<dbReference type="EMBL" id="CAUOFW020005578">
    <property type="protein sequence ID" value="CAK9170776.1"/>
    <property type="molecule type" value="Genomic_DNA"/>
</dbReference>
<dbReference type="SUPFAM" id="SSF52058">
    <property type="entry name" value="L domain-like"/>
    <property type="match status" value="1"/>
</dbReference>
<dbReference type="Gene3D" id="3.80.10.10">
    <property type="entry name" value="Ribonuclease Inhibitor"/>
    <property type="match status" value="2"/>
</dbReference>
<dbReference type="EMBL" id="CAUOFW020000336">
    <property type="protein sequence ID" value="CAK9134162.1"/>
    <property type="molecule type" value="Genomic_DNA"/>
</dbReference>
<dbReference type="AlphaFoldDB" id="A0ABC8TSG8"/>
<comment type="subcellular location">
    <subcellularLocation>
        <location evidence="1">Membrane</location>
        <topology evidence="1">Single-pass type I membrane protein</topology>
    </subcellularLocation>
</comment>
<dbReference type="Pfam" id="PF00560">
    <property type="entry name" value="LRR_1"/>
    <property type="match status" value="3"/>
</dbReference>
<feature type="signal peptide" evidence="2">
    <location>
        <begin position="1"/>
        <end position="20"/>
    </location>
</feature>
<dbReference type="InterPro" id="IPR032675">
    <property type="entry name" value="LRR_dom_sf"/>
</dbReference>
<dbReference type="InterPro" id="IPR001611">
    <property type="entry name" value="Leu-rich_rpt"/>
</dbReference>
<comment type="caution">
    <text evidence="4">The sequence shown here is derived from an EMBL/GenBank/DDBJ whole genome shotgun (WGS) entry which is preliminary data.</text>
</comment>
<dbReference type="PANTHER" id="PTHR48006:SF60">
    <property type="entry name" value="PROTEIN KINASE DOMAIN-CONTAINING PROTEIN"/>
    <property type="match status" value="1"/>
</dbReference>
<dbReference type="Proteomes" id="UP001642360">
    <property type="component" value="Unassembled WGS sequence"/>
</dbReference>
<evidence type="ECO:0000313" key="5">
    <source>
        <dbReference type="Proteomes" id="UP001642360"/>
    </source>
</evidence>
<name>A0ABC8TSG8_9AQUA</name>
<dbReference type="GO" id="GO:0016020">
    <property type="term" value="C:membrane"/>
    <property type="evidence" value="ECO:0007669"/>
    <property type="project" value="UniProtKB-SubCell"/>
</dbReference>
<accession>A0ABC8TSG8</accession>
<keyword evidence="2" id="KW-0732">Signal</keyword>
<organism evidence="4 5">
    <name type="scientific">Ilex paraguariensis</name>
    <name type="common">yerba mate</name>
    <dbReference type="NCBI Taxonomy" id="185542"/>
    <lineage>
        <taxon>Eukaryota</taxon>
        <taxon>Viridiplantae</taxon>
        <taxon>Streptophyta</taxon>
        <taxon>Embryophyta</taxon>
        <taxon>Tracheophyta</taxon>
        <taxon>Spermatophyta</taxon>
        <taxon>Magnoliopsida</taxon>
        <taxon>eudicotyledons</taxon>
        <taxon>Gunneridae</taxon>
        <taxon>Pentapetalae</taxon>
        <taxon>asterids</taxon>
        <taxon>campanulids</taxon>
        <taxon>Aquifoliales</taxon>
        <taxon>Aquifoliaceae</taxon>
        <taxon>Ilex</taxon>
    </lineage>
</organism>
<feature type="chain" id="PRO_5044721010" evidence="2">
    <location>
        <begin position="21"/>
        <end position="235"/>
    </location>
</feature>